<proteinExistence type="predicted"/>
<evidence type="ECO:0000313" key="3">
    <source>
        <dbReference type="EMBL" id="ERF70968.1"/>
    </source>
</evidence>
<sequence>MAARSNTADSRASRFHRSSVSDSRSSSESSTTERSLLTSSLTSLRGSLRRNHPEKKETQPTVYLIIQRPEPRNVGISWTIAIRVPEGPDYMFDILPNNKTQKGFQVREVRVADATMKSAYFQATIKVGIVPINGPAAEHSLGHVANSFKSQKISTDKPTGMSVIWVTDVLDKLKRTEFLHFERGANEKIEEQIRNMEKKLKANSSAGRP</sequence>
<evidence type="ECO:0000313" key="4">
    <source>
        <dbReference type="Proteomes" id="UP000019373"/>
    </source>
</evidence>
<evidence type="ECO:0000256" key="1">
    <source>
        <dbReference type="SAM" id="Coils"/>
    </source>
</evidence>
<protein>
    <submittedName>
        <fullName evidence="3">Uncharacterized protein</fullName>
    </submittedName>
</protein>
<keyword evidence="4" id="KW-1185">Reference proteome</keyword>
<dbReference type="HOGENOM" id="CLU_1315407_0_0_1"/>
<evidence type="ECO:0000256" key="2">
    <source>
        <dbReference type="SAM" id="MobiDB-lite"/>
    </source>
</evidence>
<feature type="coiled-coil region" evidence="1">
    <location>
        <begin position="179"/>
        <end position="206"/>
    </location>
</feature>
<dbReference type="EMBL" id="KE721277">
    <property type="protein sequence ID" value="ERF70968.1"/>
    <property type="molecule type" value="Genomic_DNA"/>
</dbReference>
<dbReference type="OrthoDB" id="10331445at2759"/>
<gene>
    <name evidence="3" type="ORF">EPUS_06753</name>
</gene>
<organism evidence="3 4">
    <name type="scientific">Endocarpon pusillum (strain Z07020 / HMAS-L-300199)</name>
    <name type="common">Lichen-forming fungus</name>
    <dbReference type="NCBI Taxonomy" id="1263415"/>
    <lineage>
        <taxon>Eukaryota</taxon>
        <taxon>Fungi</taxon>
        <taxon>Dikarya</taxon>
        <taxon>Ascomycota</taxon>
        <taxon>Pezizomycotina</taxon>
        <taxon>Eurotiomycetes</taxon>
        <taxon>Chaetothyriomycetidae</taxon>
        <taxon>Verrucariales</taxon>
        <taxon>Verrucariaceae</taxon>
        <taxon>Endocarpon</taxon>
    </lineage>
</organism>
<feature type="compositionally biased region" description="Polar residues" evidence="2">
    <location>
        <begin position="1"/>
        <end position="10"/>
    </location>
</feature>
<dbReference type="AlphaFoldDB" id="U1GFS8"/>
<dbReference type="GeneID" id="19241646"/>
<name>U1GFS8_ENDPU</name>
<dbReference type="RefSeq" id="XP_007803422.1">
    <property type="nucleotide sequence ID" value="XM_007805231.1"/>
</dbReference>
<reference evidence="4" key="1">
    <citation type="journal article" date="2014" name="BMC Genomics">
        <title>Genome characteristics reveal the impact of lichenization on lichen-forming fungus Endocarpon pusillum Hedwig (Verrucariales, Ascomycota).</title>
        <authorList>
            <person name="Wang Y.-Y."/>
            <person name="Liu B."/>
            <person name="Zhang X.-Y."/>
            <person name="Zhou Q.-M."/>
            <person name="Zhang T."/>
            <person name="Li H."/>
            <person name="Yu Y.-F."/>
            <person name="Zhang X.-L."/>
            <person name="Hao X.-Y."/>
            <person name="Wang M."/>
            <person name="Wang L."/>
            <person name="Wei J.-C."/>
        </authorList>
    </citation>
    <scope>NUCLEOTIDE SEQUENCE [LARGE SCALE GENOMIC DNA]</scope>
    <source>
        <strain evidence="4">Z07020 / HMAS-L-300199</strain>
    </source>
</reference>
<keyword evidence="1" id="KW-0175">Coiled coil</keyword>
<feature type="compositionally biased region" description="Low complexity" evidence="2">
    <location>
        <begin position="18"/>
        <end position="46"/>
    </location>
</feature>
<feature type="region of interest" description="Disordered" evidence="2">
    <location>
        <begin position="1"/>
        <end position="61"/>
    </location>
</feature>
<dbReference type="Proteomes" id="UP000019373">
    <property type="component" value="Unassembled WGS sequence"/>
</dbReference>
<accession>U1GFS8</accession>